<evidence type="ECO:0000313" key="7">
    <source>
        <dbReference type="Proteomes" id="UP000001225"/>
    </source>
</evidence>
<dbReference type="SUPFAM" id="SSF55785">
    <property type="entry name" value="PYP-like sensor domain (PAS domain)"/>
    <property type="match status" value="1"/>
</dbReference>
<organism evidence="6 7">
    <name type="scientific">Bordetella petrii (strain ATCC BAA-461 / DSM 12804 / CCUG 43448 / CIP 107267 / Se-1111R)</name>
    <dbReference type="NCBI Taxonomy" id="340100"/>
    <lineage>
        <taxon>Bacteria</taxon>
        <taxon>Pseudomonadati</taxon>
        <taxon>Pseudomonadota</taxon>
        <taxon>Betaproteobacteria</taxon>
        <taxon>Burkholderiales</taxon>
        <taxon>Alcaligenaceae</taxon>
        <taxon>Bordetella</taxon>
    </lineage>
</organism>
<evidence type="ECO:0000256" key="1">
    <source>
        <dbReference type="ARBA" id="ARBA00023015"/>
    </source>
</evidence>
<feature type="domain" description="HTH luxR-type" evidence="4">
    <location>
        <begin position="118"/>
        <end position="183"/>
    </location>
</feature>
<dbReference type="CDD" id="cd00130">
    <property type="entry name" value="PAS"/>
    <property type="match status" value="1"/>
</dbReference>
<dbReference type="Pfam" id="PF13426">
    <property type="entry name" value="PAS_9"/>
    <property type="match status" value="1"/>
</dbReference>
<dbReference type="GO" id="GO:0006355">
    <property type="term" value="P:regulation of DNA-templated transcription"/>
    <property type="evidence" value="ECO:0007669"/>
    <property type="project" value="InterPro"/>
</dbReference>
<dbReference type="InterPro" id="IPR036388">
    <property type="entry name" value="WH-like_DNA-bd_sf"/>
</dbReference>
<dbReference type="InterPro" id="IPR000014">
    <property type="entry name" value="PAS"/>
</dbReference>
<feature type="domain" description="PAS" evidence="5">
    <location>
        <begin position="2"/>
        <end position="47"/>
    </location>
</feature>
<dbReference type="eggNOG" id="COG2197">
    <property type="taxonomic scope" value="Bacteria"/>
</dbReference>
<dbReference type="InterPro" id="IPR000792">
    <property type="entry name" value="Tscrpt_reg_LuxR_C"/>
</dbReference>
<protein>
    <submittedName>
        <fullName evidence="6">Transcriptional regulator, LuxR-family</fullName>
    </submittedName>
</protein>
<dbReference type="PROSITE" id="PS50043">
    <property type="entry name" value="HTH_LUXR_2"/>
    <property type="match status" value="1"/>
</dbReference>
<reference evidence="6 7" key="1">
    <citation type="journal article" date="2008" name="BMC Genomics">
        <title>The missing link: Bordetella petrii is endowed with both the metabolic versatility of environmental bacteria and virulence traits of pathogenic Bordetellae.</title>
        <authorList>
            <person name="Gross R."/>
            <person name="Guzman C.A."/>
            <person name="Sebaihia M."/>
            <person name="Martins Dos Santos V.A."/>
            <person name="Pieper D.H."/>
            <person name="Koebnik R."/>
            <person name="Lechner M."/>
            <person name="Bartels D."/>
            <person name="Buhrmester J."/>
            <person name="Choudhuri J.V."/>
            <person name="Ebensen T."/>
            <person name="Gaigalat L."/>
            <person name="Herrmann S."/>
            <person name="Khachane A.N."/>
            <person name="Larisch C."/>
            <person name="Link S."/>
            <person name="Linke B."/>
            <person name="Meyer F."/>
            <person name="Mormann S."/>
            <person name="Nakunst D."/>
            <person name="Rueckert C."/>
            <person name="Schneiker-Bekel S."/>
            <person name="Schulze K."/>
            <person name="Vorhoelter F.J."/>
            <person name="Yevsa T."/>
            <person name="Engle J.T."/>
            <person name="Goldman W.E."/>
            <person name="Puehler A."/>
            <person name="Goebel U.B."/>
            <person name="Goesmann A."/>
            <person name="Bloecker H."/>
            <person name="Kaiser O."/>
            <person name="Martinez-Arias R."/>
        </authorList>
    </citation>
    <scope>NUCLEOTIDE SEQUENCE [LARGE SCALE GENOMIC DNA]</scope>
    <source>
        <strain evidence="7">ATCC BAA-461 / DSM 12804 / CCUG 43448 / CIP 107267 / Se-1111R</strain>
    </source>
</reference>
<dbReference type="STRING" id="94624.Bpet0884"/>
<dbReference type="Pfam" id="PF00196">
    <property type="entry name" value="GerE"/>
    <property type="match status" value="1"/>
</dbReference>
<evidence type="ECO:0000259" key="4">
    <source>
        <dbReference type="PROSITE" id="PS50043"/>
    </source>
</evidence>
<dbReference type="Gene3D" id="1.10.10.10">
    <property type="entry name" value="Winged helix-like DNA-binding domain superfamily/Winged helix DNA-binding domain"/>
    <property type="match status" value="1"/>
</dbReference>
<dbReference type="AlphaFoldDB" id="A9I8A2"/>
<dbReference type="InterPro" id="IPR035965">
    <property type="entry name" value="PAS-like_dom_sf"/>
</dbReference>
<dbReference type="Gene3D" id="3.30.450.20">
    <property type="entry name" value="PAS domain"/>
    <property type="match status" value="1"/>
</dbReference>
<dbReference type="InterPro" id="IPR016032">
    <property type="entry name" value="Sig_transdc_resp-reg_C-effctor"/>
</dbReference>
<dbReference type="PANTHER" id="PTHR44688:SF16">
    <property type="entry name" value="DNA-BINDING TRANSCRIPTIONAL ACTIVATOR DEVR_DOSR"/>
    <property type="match status" value="1"/>
</dbReference>
<dbReference type="CDD" id="cd06170">
    <property type="entry name" value="LuxR_C_like"/>
    <property type="match status" value="1"/>
</dbReference>
<keyword evidence="3" id="KW-0804">Transcription</keyword>
<evidence type="ECO:0000256" key="3">
    <source>
        <dbReference type="ARBA" id="ARBA00023163"/>
    </source>
</evidence>
<keyword evidence="1" id="KW-0805">Transcription regulation</keyword>
<name>A9I8A2_BORPD</name>
<evidence type="ECO:0000313" key="6">
    <source>
        <dbReference type="EMBL" id="CAP41216.1"/>
    </source>
</evidence>
<evidence type="ECO:0000259" key="5">
    <source>
        <dbReference type="PROSITE" id="PS50112"/>
    </source>
</evidence>
<gene>
    <name evidence="6" type="ordered locus">Bpet0884</name>
</gene>
<dbReference type="GO" id="GO:0003677">
    <property type="term" value="F:DNA binding"/>
    <property type="evidence" value="ECO:0007669"/>
    <property type="project" value="UniProtKB-KW"/>
</dbReference>
<dbReference type="SUPFAM" id="SSF46894">
    <property type="entry name" value="C-terminal effector domain of the bipartite response regulators"/>
    <property type="match status" value="1"/>
</dbReference>
<dbReference type="Proteomes" id="UP000001225">
    <property type="component" value="Chromosome"/>
</dbReference>
<accession>A9I8A2</accession>
<dbReference type="PROSITE" id="PS50112">
    <property type="entry name" value="PAS"/>
    <property type="match status" value="1"/>
</dbReference>
<dbReference type="SMART" id="SM00421">
    <property type="entry name" value="HTH_LUXR"/>
    <property type="match status" value="1"/>
</dbReference>
<dbReference type="PANTHER" id="PTHR44688">
    <property type="entry name" value="DNA-BINDING TRANSCRIPTIONAL ACTIVATOR DEVR_DOSR"/>
    <property type="match status" value="1"/>
</dbReference>
<keyword evidence="7" id="KW-1185">Reference proteome</keyword>
<evidence type="ECO:0000256" key="2">
    <source>
        <dbReference type="ARBA" id="ARBA00023125"/>
    </source>
</evidence>
<sequence length="186" mass="21473">MTETQLEELAFRESPSPLIMTEHRRILRCNKAFASLFGYSVEELTGELILKLYPCSADYYEIGERCLNALRHNTAYEDERFMQHRSKEIFWARARGVTLTPQDPFSLMIWNFDRIQHRPSKTASLTPREQEIAGFIVNGLTCKETASELGISHRTVEVHRGRLMRKLNAKNTAELVSRIILVTNGE</sequence>
<dbReference type="PRINTS" id="PR00038">
    <property type="entry name" value="HTHLUXR"/>
</dbReference>
<dbReference type="NCBIfam" id="TIGR00229">
    <property type="entry name" value="sensory_box"/>
    <property type="match status" value="1"/>
</dbReference>
<proteinExistence type="predicted"/>
<dbReference type="SMART" id="SM00091">
    <property type="entry name" value="PAS"/>
    <property type="match status" value="1"/>
</dbReference>
<keyword evidence="2" id="KW-0238">DNA-binding</keyword>
<dbReference type="KEGG" id="bpt:Bpet0884"/>
<dbReference type="EMBL" id="AM902716">
    <property type="protein sequence ID" value="CAP41216.1"/>
    <property type="molecule type" value="Genomic_DNA"/>
</dbReference>